<proteinExistence type="predicted"/>
<dbReference type="BioCyc" id="LBOR1193007:G11KN-1028-MONOMER"/>
<keyword evidence="1" id="KW-0812">Transmembrane</keyword>
<dbReference type="AlphaFoldDB" id="M3GGZ9"/>
<dbReference type="Proteomes" id="UP000011783">
    <property type="component" value="Unassembled WGS sequence"/>
</dbReference>
<evidence type="ECO:0000313" key="3">
    <source>
        <dbReference type="Proteomes" id="UP000011783"/>
    </source>
</evidence>
<sequence>MISRQILEIQPSYPFFEYAIAYMFTIFATTSVYYINLRGEWKKPPITFMKTV</sequence>
<gene>
    <name evidence="2" type="ORF">LEP1GSC123_2435</name>
</gene>
<evidence type="ECO:0000256" key="1">
    <source>
        <dbReference type="SAM" id="Phobius"/>
    </source>
</evidence>
<keyword evidence="1" id="KW-1133">Transmembrane helix</keyword>
<accession>M3GGZ9</accession>
<protein>
    <submittedName>
        <fullName evidence="2">Uncharacterized protein</fullName>
    </submittedName>
</protein>
<reference evidence="2 3" key="1">
    <citation type="submission" date="2013-01" db="EMBL/GenBank/DDBJ databases">
        <authorList>
            <person name="Harkins D.M."/>
            <person name="Durkin A.S."/>
            <person name="Brinkac L.M."/>
            <person name="Haft D.H."/>
            <person name="Selengut J.D."/>
            <person name="Sanka R."/>
            <person name="DePew J."/>
            <person name="Purushe J."/>
            <person name="Picardeau M."/>
            <person name="Werts C."/>
            <person name="Goarant C."/>
            <person name="Vinetz J.M."/>
            <person name="Sutton G.G."/>
            <person name="Nierman W.C."/>
            <person name="Fouts D.E."/>
        </authorList>
    </citation>
    <scope>NUCLEOTIDE SEQUENCE [LARGE SCALE GENOMIC DNA]</scope>
    <source>
        <strain evidence="2 3">200701203</strain>
    </source>
</reference>
<comment type="caution">
    <text evidence="2">The sequence shown here is derived from an EMBL/GenBank/DDBJ whole genome shotgun (WGS) entry which is preliminary data.</text>
</comment>
<organism evidence="2 3">
    <name type="scientific">Leptospira borgpetersenii str. 200701203</name>
    <dbReference type="NCBI Taxonomy" id="1193007"/>
    <lineage>
        <taxon>Bacteria</taxon>
        <taxon>Pseudomonadati</taxon>
        <taxon>Spirochaetota</taxon>
        <taxon>Spirochaetia</taxon>
        <taxon>Leptospirales</taxon>
        <taxon>Leptospiraceae</taxon>
        <taxon>Leptospira</taxon>
    </lineage>
</organism>
<evidence type="ECO:0000313" key="2">
    <source>
        <dbReference type="EMBL" id="EMG00252.1"/>
    </source>
</evidence>
<dbReference type="EMBL" id="AKWO02000047">
    <property type="protein sequence ID" value="EMG00252.1"/>
    <property type="molecule type" value="Genomic_DNA"/>
</dbReference>
<name>M3GGZ9_LEPBO</name>
<feature type="transmembrane region" description="Helical" evidence="1">
    <location>
        <begin position="15"/>
        <end position="35"/>
    </location>
</feature>
<keyword evidence="1" id="KW-0472">Membrane</keyword>